<dbReference type="STRING" id="53468.A0A0R3UPK2"/>
<feature type="domain" description="Ig-like" evidence="15">
    <location>
        <begin position="776"/>
        <end position="876"/>
    </location>
</feature>
<dbReference type="GO" id="GO:0004714">
    <property type="term" value="F:transmembrane receptor protein tyrosine kinase activity"/>
    <property type="evidence" value="ECO:0007669"/>
    <property type="project" value="UniProtKB-EC"/>
</dbReference>
<feature type="transmembrane region" description="Helical" evidence="12">
    <location>
        <begin position="894"/>
        <end position="916"/>
    </location>
</feature>
<dbReference type="GO" id="GO:0005886">
    <property type="term" value="C:plasma membrane"/>
    <property type="evidence" value="ECO:0007669"/>
    <property type="project" value="TreeGrafter"/>
</dbReference>
<dbReference type="InterPro" id="IPR011009">
    <property type="entry name" value="Kinase-like_dom_sf"/>
</dbReference>
<evidence type="ECO:0000256" key="5">
    <source>
        <dbReference type="ARBA" id="ARBA00023136"/>
    </source>
</evidence>
<evidence type="ECO:0000256" key="13">
    <source>
        <dbReference type="SAM" id="SignalP"/>
    </source>
</evidence>
<dbReference type="GO" id="GO:0043235">
    <property type="term" value="C:receptor complex"/>
    <property type="evidence" value="ECO:0007669"/>
    <property type="project" value="TreeGrafter"/>
</dbReference>
<dbReference type="PROSITE" id="PS00107">
    <property type="entry name" value="PROTEIN_KINASE_ATP"/>
    <property type="match status" value="1"/>
</dbReference>
<evidence type="ECO:0000256" key="6">
    <source>
        <dbReference type="ARBA" id="ARBA00023157"/>
    </source>
</evidence>
<dbReference type="InterPro" id="IPR007110">
    <property type="entry name" value="Ig-like_dom"/>
</dbReference>
<dbReference type="Gene3D" id="1.10.510.10">
    <property type="entry name" value="Transferase(Phosphotransferase) domain 1"/>
    <property type="match status" value="2"/>
</dbReference>
<dbReference type="OrthoDB" id="535945at2759"/>
<dbReference type="InterPro" id="IPR000719">
    <property type="entry name" value="Prot_kinase_dom"/>
</dbReference>
<evidence type="ECO:0000256" key="4">
    <source>
        <dbReference type="ARBA" id="ARBA00022989"/>
    </source>
</evidence>
<evidence type="ECO:0000256" key="9">
    <source>
        <dbReference type="ARBA" id="ARBA00051243"/>
    </source>
</evidence>
<dbReference type="InterPro" id="IPR008266">
    <property type="entry name" value="Tyr_kinase_AS"/>
</dbReference>
<evidence type="ECO:0000256" key="11">
    <source>
        <dbReference type="SAM" id="MobiDB-lite"/>
    </source>
</evidence>
<keyword evidence="5 12" id="KW-0472">Membrane</keyword>
<feature type="compositionally biased region" description="Basic residues" evidence="11">
    <location>
        <begin position="1157"/>
        <end position="1166"/>
    </location>
</feature>
<accession>A0A0R3UPK2</accession>
<keyword evidence="6" id="KW-1015">Disulfide bond</keyword>
<feature type="domain" description="Protein kinase" evidence="14">
    <location>
        <begin position="979"/>
        <end position="1385"/>
    </location>
</feature>
<evidence type="ECO:0000313" key="17">
    <source>
        <dbReference type="Proteomes" id="UP000267029"/>
    </source>
</evidence>
<dbReference type="InterPro" id="IPR017441">
    <property type="entry name" value="Protein_kinase_ATP_BS"/>
</dbReference>
<dbReference type="PROSITE" id="PS50835">
    <property type="entry name" value="IG_LIKE"/>
    <property type="match status" value="2"/>
</dbReference>
<proteinExistence type="predicted"/>
<evidence type="ECO:0000256" key="8">
    <source>
        <dbReference type="ARBA" id="ARBA00023180"/>
    </source>
</evidence>
<evidence type="ECO:0000313" key="18">
    <source>
        <dbReference type="WBParaSite" id="MCU_009901-RA"/>
    </source>
</evidence>
<feature type="chain" id="PRO_5043132380" description="receptor protein-tyrosine kinase" evidence="13">
    <location>
        <begin position="20"/>
        <end position="1453"/>
    </location>
</feature>
<reference evidence="18" key="2">
    <citation type="submission" date="2019-11" db="UniProtKB">
        <authorList>
            <consortium name="WormBaseParasite"/>
        </authorList>
    </citation>
    <scope>IDENTIFICATION</scope>
</reference>
<keyword evidence="17" id="KW-1185">Reference proteome</keyword>
<feature type="domain" description="Ig-like" evidence="15">
    <location>
        <begin position="661"/>
        <end position="756"/>
    </location>
</feature>
<dbReference type="EMBL" id="UXSR01005837">
    <property type="protein sequence ID" value="VDD83778.1"/>
    <property type="molecule type" value="Genomic_DNA"/>
</dbReference>
<keyword evidence="4 12" id="KW-1133">Transmembrane helix</keyword>
<feature type="region of interest" description="Disordered" evidence="11">
    <location>
        <begin position="1147"/>
        <end position="1166"/>
    </location>
</feature>
<dbReference type="WBParaSite" id="MCU_009901-RA">
    <property type="protein sequence ID" value="MCU_009901-RA"/>
    <property type="gene ID" value="MCU_009901"/>
</dbReference>
<keyword evidence="3 12" id="KW-0812">Transmembrane</keyword>
<dbReference type="SMART" id="SM00219">
    <property type="entry name" value="TyrKc"/>
    <property type="match status" value="1"/>
</dbReference>
<feature type="binding site" evidence="10">
    <location>
        <position position="1017"/>
    </location>
    <ligand>
        <name>ATP</name>
        <dbReference type="ChEBI" id="CHEBI:30616"/>
    </ligand>
</feature>
<keyword evidence="7" id="KW-0675">Receptor</keyword>
<comment type="catalytic activity">
    <reaction evidence="9">
        <text>L-tyrosyl-[protein] + ATP = O-phospho-L-tyrosyl-[protein] + ADP + H(+)</text>
        <dbReference type="Rhea" id="RHEA:10596"/>
        <dbReference type="Rhea" id="RHEA-COMP:10136"/>
        <dbReference type="Rhea" id="RHEA-COMP:20101"/>
        <dbReference type="ChEBI" id="CHEBI:15378"/>
        <dbReference type="ChEBI" id="CHEBI:30616"/>
        <dbReference type="ChEBI" id="CHEBI:46858"/>
        <dbReference type="ChEBI" id="CHEBI:61978"/>
        <dbReference type="ChEBI" id="CHEBI:456216"/>
        <dbReference type="EC" id="2.7.10.1"/>
    </reaction>
</comment>
<dbReference type="SUPFAM" id="SSF48726">
    <property type="entry name" value="Immunoglobulin"/>
    <property type="match status" value="1"/>
</dbReference>
<dbReference type="PANTHER" id="PTHR24416">
    <property type="entry name" value="TYROSINE-PROTEIN KINASE RECEPTOR"/>
    <property type="match status" value="1"/>
</dbReference>
<evidence type="ECO:0000256" key="3">
    <source>
        <dbReference type="ARBA" id="ARBA00022692"/>
    </source>
</evidence>
<dbReference type="PANTHER" id="PTHR24416:SF600">
    <property type="entry name" value="PDGF- AND VEGF-RECEPTOR RELATED, ISOFORM J"/>
    <property type="match status" value="1"/>
</dbReference>
<reference evidence="16 17" key="1">
    <citation type="submission" date="2018-10" db="EMBL/GenBank/DDBJ databases">
        <authorList>
            <consortium name="Pathogen Informatics"/>
        </authorList>
    </citation>
    <scope>NUCLEOTIDE SEQUENCE [LARGE SCALE GENOMIC DNA]</scope>
</reference>
<dbReference type="PROSITE" id="PS50011">
    <property type="entry name" value="PROTEIN_KINASE_DOM"/>
    <property type="match status" value="1"/>
</dbReference>
<dbReference type="EC" id="2.7.10.1" evidence="2"/>
<evidence type="ECO:0000256" key="12">
    <source>
        <dbReference type="SAM" id="Phobius"/>
    </source>
</evidence>
<keyword evidence="8" id="KW-0325">Glycoprotein</keyword>
<dbReference type="GO" id="GO:0005524">
    <property type="term" value="F:ATP binding"/>
    <property type="evidence" value="ECO:0007669"/>
    <property type="project" value="UniProtKB-UniRule"/>
</dbReference>
<feature type="signal peptide" evidence="13">
    <location>
        <begin position="1"/>
        <end position="19"/>
    </location>
</feature>
<dbReference type="PROSITE" id="PS00109">
    <property type="entry name" value="PROTEIN_KINASE_TYR"/>
    <property type="match status" value="1"/>
</dbReference>
<dbReference type="InterPro" id="IPR020635">
    <property type="entry name" value="Tyr_kinase_cat_dom"/>
</dbReference>
<name>A0A0R3UPK2_MESCO</name>
<keyword evidence="13" id="KW-0732">Signal</keyword>
<keyword evidence="10" id="KW-0547">Nucleotide-binding</keyword>
<dbReference type="InterPro" id="IPR036179">
    <property type="entry name" value="Ig-like_dom_sf"/>
</dbReference>
<gene>
    <name evidence="16" type="ORF">MCOS_LOCUS9781</name>
</gene>
<organism evidence="18">
    <name type="scientific">Mesocestoides corti</name>
    <name type="common">Flatworm</name>
    <dbReference type="NCBI Taxonomy" id="53468"/>
    <lineage>
        <taxon>Eukaryota</taxon>
        <taxon>Metazoa</taxon>
        <taxon>Spiralia</taxon>
        <taxon>Lophotrochozoa</taxon>
        <taxon>Platyhelminthes</taxon>
        <taxon>Cestoda</taxon>
        <taxon>Eucestoda</taxon>
        <taxon>Cyclophyllidea</taxon>
        <taxon>Mesocestoididae</taxon>
        <taxon>Mesocestoides</taxon>
    </lineage>
</organism>
<dbReference type="SUPFAM" id="SSF56112">
    <property type="entry name" value="Protein kinase-like (PK-like)"/>
    <property type="match status" value="1"/>
</dbReference>
<protein>
    <recommendedName>
        <fullName evidence="2">receptor protein-tyrosine kinase</fullName>
        <ecNumber evidence="2">2.7.10.1</ecNumber>
    </recommendedName>
</protein>
<evidence type="ECO:0000313" key="16">
    <source>
        <dbReference type="EMBL" id="VDD83778.1"/>
    </source>
</evidence>
<sequence length="1453" mass="162162">MAYFWQICVFCLAIVGVLAKEHQHLLTASSNADSDVFVDLDVTTLDFVCPSRYTVWFLPQSATGVSLHPNNHLRIALTDKERPFQRGFYACCPRERAISPNVAVQRVQTPACCPCCSWPEEEYCSNTQWNESSQLDAPPCIRVFLFTGMVPRRAVTIPLPWRSKVLIPCPAPSPTMDLRVYRQLPKIRQSRQLWFNTSMTDVGQYDPRFGLCTQQIRVPGGHMQLSCEYPTSRRIIKPQPPSAPPTLLPNVTCVLQPIEQEFDMRGGATPEFRVFGPRNLTVSCTAVYTNMFIAKRHPTLCFRWRHTVNVSDHQLTWPWSRYACLRSELFGDTITVAATHAYNFTADGHSTTVEVEVAERYRATPAQNFFMRLHVSPPSTGDNRMHISVAEPTNSSAYSLFSDNLSDNRTLVVLDTAVKRLTLAFYALDEITQHTACFSSTLPNESFSLGRTADRWLCEVALPEAKFNVSLKQGDLEVTVTVYPSPDALLPRSTISGLRGSVDVYINVTCPVSQNDASLQLPDLFNTTPSQVRWLVFRGESLVNETYTKAAWLEIAPLINSTSVSVEPVLELESSSTPPAFEALLSNLSTLVLPPVVNFSRRLCVSCETFFAFGSSKSARECVTLEAKDESEQESLSVSEAALRRFSSYFLPLQVSNVSNPSFRITRAFPAGQLNVNQGVAQVDVYAGSVLELRCSLSRTNSSSTSTWPLIALSDADGDRSLPHGHLQFYALPFALETRLQVNSTAVTAVGSVYSCGDTVENLVYLVVDVVPTLPPKIVEPNQSIRYFTANEIVRLTCRAVGGPMPIIVWRLVSGLNKTQENSTVLKWCNASLQREENSCSLMYIPTPSAENTTIECKAVNYLGSAVSTLHVIRVSTNTELAGSIIFNKIWKSYIFWITVPSVILVAFVVCLWTVLWRKNRQMVKADKLIKMDNLIYGRTDKLPGNGHDFNPFYHELLYSLMPTDELRERWCLDRRDLRPFPQSLGTGHYGTVQKGIYYGPRVRQKKHPDAFFVALKSPSAELASLTCFRNEIAHLMRLSDGPNIVKMIGCAIGDKSDLRDSLLVLEFCPNTSLSDFIRRMLYPRGWFDNRPMFVCNAVGEISTGSSQISTTPFPSSDSSVSQFALDAYNAPLSSITGTPVRILRNEYEDADATPKSQRRRRRGGRRNTALVYQRLTLNSSTIFLQIATGIARGLEYLALNNVIHRDLATRNILMDAKYEPKICDFGLAVTVDSPQDSSDGAAPDSGCYHIITFTKQLPFRILPPEALSKQLFYLSSDVWEFGLLLWQMFFFETRKPFEDVQSSDALLRLLSGSRCIPNGSVNYVIPEPCSNNASWQQAPPTIDRPPAVPDAVWEVICDCLRIQAAERPAASEVLRRLVECSSAYEDVGDVYSANTLGSSRCNDCQGLCQRPPGNDNAYTVSPTRNSCFPTYENLEQTNRSAAYLESCPSSSL</sequence>
<dbReference type="InterPro" id="IPR001245">
    <property type="entry name" value="Ser-Thr/Tyr_kinase_cat_dom"/>
</dbReference>
<evidence type="ECO:0000256" key="7">
    <source>
        <dbReference type="ARBA" id="ARBA00023170"/>
    </source>
</evidence>
<dbReference type="InterPro" id="IPR050122">
    <property type="entry name" value="RTK"/>
</dbReference>
<dbReference type="Gene3D" id="2.60.40.10">
    <property type="entry name" value="Immunoglobulins"/>
    <property type="match status" value="1"/>
</dbReference>
<evidence type="ECO:0000259" key="14">
    <source>
        <dbReference type="PROSITE" id="PS50011"/>
    </source>
</evidence>
<evidence type="ECO:0000256" key="10">
    <source>
        <dbReference type="PROSITE-ProRule" id="PRU10141"/>
    </source>
</evidence>
<evidence type="ECO:0000259" key="15">
    <source>
        <dbReference type="PROSITE" id="PS50835"/>
    </source>
</evidence>
<dbReference type="GO" id="GO:0007169">
    <property type="term" value="P:cell surface receptor protein tyrosine kinase signaling pathway"/>
    <property type="evidence" value="ECO:0007669"/>
    <property type="project" value="TreeGrafter"/>
</dbReference>
<dbReference type="Proteomes" id="UP000267029">
    <property type="component" value="Unassembled WGS sequence"/>
</dbReference>
<comment type="subcellular location">
    <subcellularLocation>
        <location evidence="1">Membrane</location>
        <topology evidence="1">Single-pass membrane protein</topology>
    </subcellularLocation>
</comment>
<keyword evidence="10" id="KW-0067">ATP-binding</keyword>
<evidence type="ECO:0000256" key="2">
    <source>
        <dbReference type="ARBA" id="ARBA00011902"/>
    </source>
</evidence>
<evidence type="ECO:0000256" key="1">
    <source>
        <dbReference type="ARBA" id="ARBA00004167"/>
    </source>
</evidence>
<dbReference type="Pfam" id="PF07714">
    <property type="entry name" value="PK_Tyr_Ser-Thr"/>
    <property type="match status" value="1"/>
</dbReference>
<dbReference type="InterPro" id="IPR013783">
    <property type="entry name" value="Ig-like_fold"/>
</dbReference>